<name>A0A9W6L9J2_9BACT</name>
<evidence type="ECO:0000256" key="2">
    <source>
        <dbReference type="ARBA" id="ARBA00006796"/>
    </source>
</evidence>
<feature type="domain" description="FixC-like C-terminal" evidence="6">
    <location>
        <begin position="370"/>
        <end position="434"/>
    </location>
</feature>
<protein>
    <submittedName>
        <fullName evidence="7">Protein FixC</fullName>
    </submittedName>
</protein>
<sequence>MGETFDVAVVGAGPAGISAACTLAEKGVKTIVFERGEYPGAKNMFGGVLYGHDLARILPDYQERKCPVERNVVESRLWYLSKDGGYSLSYRDRAFTDELKQNVFTVGRAKFDRWFADQAKSKGALVVCATVVTDLIRDGGGRVIGVRTDRPDGDLHANVVLLADGINSPLARKTGFRAEPRPENVALAVKELIELPEEVIDARFNVEPGNGVTTEILGEPTWGMNGVAFLYTNKSSISLGIGANLADFARHKARPYEMLEALKSHPMVAPLIKEGKPKEYLAHWLAEGGYETVPKLCGDGFLIAGDSAMFFNALHREGSNLAMTSGRFAAHAILDALNKGDFSARALESYVERLQESYVLQDLKKYRRFPSFLEKHEELFSTLPGLASLTAREMLTVDGVPKKKKQHMVWKAVRSEIPLRKLLRLAWDGWRSVR</sequence>
<proteinExistence type="inferred from homology"/>
<keyword evidence="4" id="KW-0274">FAD</keyword>
<gene>
    <name evidence="7" type="ORF">DAMNIGENAA_25790</name>
</gene>
<dbReference type="Gene3D" id="3.50.50.60">
    <property type="entry name" value="FAD/NAD(P)-binding domain"/>
    <property type="match status" value="1"/>
</dbReference>
<dbReference type="Pfam" id="PF12831">
    <property type="entry name" value="FAD_oxidored"/>
    <property type="match status" value="1"/>
</dbReference>
<dbReference type="InterPro" id="IPR036188">
    <property type="entry name" value="FAD/NAD-bd_sf"/>
</dbReference>
<reference evidence="7" key="1">
    <citation type="submission" date="2022-12" db="EMBL/GenBank/DDBJ databases">
        <title>Reference genome sequencing for broad-spectrum identification of bacterial and archaeal isolates by mass spectrometry.</title>
        <authorList>
            <person name="Sekiguchi Y."/>
            <person name="Tourlousse D.M."/>
        </authorList>
    </citation>
    <scope>NUCLEOTIDE SEQUENCE</scope>
    <source>
        <strain evidence="7">ASRB1</strain>
    </source>
</reference>
<dbReference type="PANTHER" id="PTHR43624">
    <property type="entry name" value="ELECTRON TRANSFER FLAVOPROTEIN-QUINONE OXIDOREDUCTASE YDIS-RELATED"/>
    <property type="match status" value="1"/>
</dbReference>
<dbReference type="RefSeq" id="WP_281794741.1">
    <property type="nucleotide sequence ID" value="NZ_BSDR01000001.1"/>
</dbReference>
<dbReference type="Proteomes" id="UP001144372">
    <property type="component" value="Unassembled WGS sequence"/>
</dbReference>
<organism evidence="7 8">
    <name type="scientific">Desulforhabdus amnigena</name>
    <dbReference type="NCBI Taxonomy" id="40218"/>
    <lineage>
        <taxon>Bacteria</taxon>
        <taxon>Pseudomonadati</taxon>
        <taxon>Thermodesulfobacteriota</taxon>
        <taxon>Syntrophobacteria</taxon>
        <taxon>Syntrophobacterales</taxon>
        <taxon>Syntrophobacteraceae</taxon>
        <taxon>Desulforhabdus</taxon>
    </lineage>
</organism>
<evidence type="ECO:0000256" key="5">
    <source>
        <dbReference type="ARBA" id="ARBA00023002"/>
    </source>
</evidence>
<dbReference type="InterPro" id="IPR059103">
    <property type="entry name" value="FixC-like_C"/>
</dbReference>
<dbReference type="PRINTS" id="PR00420">
    <property type="entry name" value="RNGMNOXGNASE"/>
</dbReference>
<evidence type="ECO:0000256" key="3">
    <source>
        <dbReference type="ARBA" id="ARBA00022630"/>
    </source>
</evidence>
<dbReference type="Pfam" id="PF26311">
    <property type="entry name" value="ETF-QO_FixC_C"/>
    <property type="match status" value="1"/>
</dbReference>
<dbReference type="AlphaFoldDB" id="A0A9W6L9J2"/>
<evidence type="ECO:0000256" key="1">
    <source>
        <dbReference type="ARBA" id="ARBA00001974"/>
    </source>
</evidence>
<dbReference type="SUPFAM" id="SSF54373">
    <property type="entry name" value="FAD-linked reductases, C-terminal domain"/>
    <property type="match status" value="1"/>
</dbReference>
<accession>A0A9W6L9J2</accession>
<comment type="cofactor">
    <cofactor evidence="1">
        <name>FAD</name>
        <dbReference type="ChEBI" id="CHEBI:57692"/>
    </cofactor>
</comment>
<dbReference type="PANTHER" id="PTHR43624:SF2">
    <property type="entry name" value="ELECTRON TRANSFER FLAVOPROTEIN-QUINONE OXIDOREDUCTASE YDIS-RELATED"/>
    <property type="match status" value="1"/>
</dbReference>
<evidence type="ECO:0000313" key="7">
    <source>
        <dbReference type="EMBL" id="GLI35146.1"/>
    </source>
</evidence>
<dbReference type="InterPro" id="IPR039651">
    <property type="entry name" value="FixC-like"/>
</dbReference>
<evidence type="ECO:0000259" key="6">
    <source>
        <dbReference type="Pfam" id="PF26311"/>
    </source>
</evidence>
<comment type="similarity">
    <text evidence="2">Belongs to the ETF-QO/FixC family.</text>
</comment>
<evidence type="ECO:0000256" key="4">
    <source>
        <dbReference type="ARBA" id="ARBA00022827"/>
    </source>
</evidence>
<comment type="caution">
    <text evidence="7">The sequence shown here is derived from an EMBL/GenBank/DDBJ whole genome shotgun (WGS) entry which is preliminary data.</text>
</comment>
<keyword evidence="8" id="KW-1185">Reference proteome</keyword>
<dbReference type="SUPFAM" id="SSF51905">
    <property type="entry name" value="FAD/NAD(P)-binding domain"/>
    <property type="match status" value="1"/>
</dbReference>
<keyword evidence="3" id="KW-0285">Flavoprotein</keyword>
<evidence type="ECO:0000313" key="8">
    <source>
        <dbReference type="Proteomes" id="UP001144372"/>
    </source>
</evidence>
<dbReference type="EMBL" id="BSDR01000001">
    <property type="protein sequence ID" value="GLI35146.1"/>
    <property type="molecule type" value="Genomic_DNA"/>
</dbReference>
<dbReference type="GO" id="GO:0016491">
    <property type="term" value="F:oxidoreductase activity"/>
    <property type="evidence" value="ECO:0007669"/>
    <property type="project" value="UniProtKB-KW"/>
</dbReference>
<keyword evidence="5" id="KW-0560">Oxidoreductase</keyword>